<dbReference type="Proteomes" id="UP001305779">
    <property type="component" value="Unassembled WGS sequence"/>
</dbReference>
<keyword evidence="4" id="KW-1185">Reference proteome</keyword>
<proteinExistence type="predicted"/>
<protein>
    <submittedName>
        <fullName evidence="3">Uncharacterized protein</fullName>
    </submittedName>
</protein>
<dbReference type="EMBL" id="JAXOVC010000003">
    <property type="protein sequence ID" value="KAK4503671.1"/>
    <property type="molecule type" value="Genomic_DNA"/>
</dbReference>
<evidence type="ECO:0000313" key="3">
    <source>
        <dbReference type="EMBL" id="KAK4503671.1"/>
    </source>
</evidence>
<feature type="compositionally biased region" description="Basic and acidic residues" evidence="1">
    <location>
        <begin position="222"/>
        <end position="231"/>
    </location>
</feature>
<comment type="caution">
    <text evidence="3">The sequence shown here is derived from an EMBL/GenBank/DDBJ whole genome shotgun (WGS) entry which is preliminary data.</text>
</comment>
<keyword evidence="2" id="KW-0732">Signal</keyword>
<feature type="region of interest" description="Disordered" evidence="1">
    <location>
        <begin position="287"/>
        <end position="337"/>
    </location>
</feature>
<gene>
    <name evidence="3" type="ORF">PRZ48_004586</name>
</gene>
<feature type="region of interest" description="Disordered" evidence="1">
    <location>
        <begin position="101"/>
        <end position="241"/>
    </location>
</feature>
<sequence>MHARFFLAWLAIAIIAVLARASNEYDDEVEDPDGIPLKVRSALAEEALGLLHEHGENIDVSLDGYEHKLVARDLEDEATIEGLDARDAGLDYEALRKLGRMKPHHVQHQARDDAEDDEDDEYDDTPYVDLDPEDEDAADREPDPVVEANEATQPQVSERAVGDDEEDFEEVFGDEEDEEEDEVESEEPGSYDSGLYERSFGSEDEDEDEDDQEDIDYSLEGYDPRVLRRGEDDDDEFDEETFDFHSFLSESPDSPASVSGAHISERDIAADADEDFEGSTDEWYLDERRNARYTEPEPTVLKGKPLQAKRTVEEDDDEDEGAFLPAEEVDDADEDDV</sequence>
<name>A0ABR0EPZ2_ZASCE</name>
<organism evidence="3 4">
    <name type="scientific">Zasmidium cellare</name>
    <name type="common">Wine cellar mold</name>
    <name type="synonym">Racodium cellare</name>
    <dbReference type="NCBI Taxonomy" id="395010"/>
    <lineage>
        <taxon>Eukaryota</taxon>
        <taxon>Fungi</taxon>
        <taxon>Dikarya</taxon>
        <taxon>Ascomycota</taxon>
        <taxon>Pezizomycotina</taxon>
        <taxon>Dothideomycetes</taxon>
        <taxon>Dothideomycetidae</taxon>
        <taxon>Mycosphaerellales</taxon>
        <taxon>Mycosphaerellaceae</taxon>
        <taxon>Zasmidium</taxon>
    </lineage>
</organism>
<feature type="compositionally biased region" description="Acidic residues" evidence="1">
    <location>
        <begin position="113"/>
        <end position="138"/>
    </location>
</feature>
<feature type="compositionally biased region" description="Acidic residues" evidence="1">
    <location>
        <begin position="163"/>
        <end position="189"/>
    </location>
</feature>
<evidence type="ECO:0000256" key="1">
    <source>
        <dbReference type="SAM" id="MobiDB-lite"/>
    </source>
</evidence>
<reference evidence="3 4" key="1">
    <citation type="journal article" date="2023" name="G3 (Bethesda)">
        <title>A chromosome-level genome assembly of Zasmidium syzygii isolated from banana leaves.</title>
        <authorList>
            <person name="van Westerhoven A.C."/>
            <person name="Mehrabi R."/>
            <person name="Talebi R."/>
            <person name="Steentjes M.B.F."/>
            <person name="Corcolon B."/>
            <person name="Chong P.A."/>
            <person name="Kema G.H.J."/>
            <person name="Seidl M.F."/>
        </authorList>
    </citation>
    <scope>NUCLEOTIDE SEQUENCE [LARGE SCALE GENOMIC DNA]</scope>
    <source>
        <strain evidence="3 4">P124</strain>
    </source>
</reference>
<feature type="chain" id="PRO_5045907930" evidence="2">
    <location>
        <begin position="22"/>
        <end position="337"/>
    </location>
</feature>
<feature type="signal peptide" evidence="2">
    <location>
        <begin position="1"/>
        <end position="21"/>
    </location>
</feature>
<evidence type="ECO:0000256" key="2">
    <source>
        <dbReference type="SAM" id="SignalP"/>
    </source>
</evidence>
<evidence type="ECO:0000313" key="4">
    <source>
        <dbReference type="Proteomes" id="UP001305779"/>
    </source>
</evidence>
<accession>A0ABR0EPZ2</accession>
<feature type="compositionally biased region" description="Acidic residues" evidence="1">
    <location>
        <begin position="232"/>
        <end position="241"/>
    </location>
</feature>
<feature type="compositionally biased region" description="Acidic residues" evidence="1">
    <location>
        <begin position="313"/>
        <end position="337"/>
    </location>
</feature>
<feature type="compositionally biased region" description="Acidic residues" evidence="1">
    <location>
        <begin position="202"/>
        <end position="217"/>
    </location>
</feature>